<dbReference type="RefSeq" id="WP_191692032.1">
    <property type="nucleotide sequence ID" value="NZ_JACSQY010000016.1"/>
</dbReference>
<keyword evidence="2" id="KW-1185">Reference proteome</keyword>
<dbReference type="InterPro" id="IPR003329">
    <property type="entry name" value="Cytidylyl_trans"/>
</dbReference>
<dbReference type="EMBL" id="JACSQY010000016">
    <property type="protein sequence ID" value="MBD7909619.1"/>
    <property type="molecule type" value="Genomic_DNA"/>
</dbReference>
<proteinExistence type="predicted"/>
<dbReference type="PANTHER" id="PTHR21485:SF6">
    <property type="entry name" value="N-ACYLNEURAMINATE CYTIDYLYLTRANSFERASE-RELATED"/>
    <property type="match status" value="1"/>
</dbReference>
<evidence type="ECO:0000313" key="2">
    <source>
        <dbReference type="Proteomes" id="UP000659496"/>
    </source>
</evidence>
<comment type="caution">
    <text evidence="1">The sequence shown here is derived from an EMBL/GenBank/DDBJ whole genome shotgun (WGS) entry which is preliminary data.</text>
</comment>
<dbReference type="GO" id="GO:0016779">
    <property type="term" value="F:nucleotidyltransferase activity"/>
    <property type="evidence" value="ECO:0007669"/>
    <property type="project" value="UniProtKB-KW"/>
</dbReference>
<evidence type="ECO:0000313" key="1">
    <source>
        <dbReference type="EMBL" id="MBD7909619.1"/>
    </source>
</evidence>
<dbReference type="Proteomes" id="UP000659496">
    <property type="component" value="Unassembled WGS sequence"/>
</dbReference>
<gene>
    <name evidence="1" type="ORF">H9659_14875</name>
</gene>
<accession>A0ABR8PN50</accession>
<dbReference type="CDD" id="cd02513">
    <property type="entry name" value="CMP-NeuAc_Synthase"/>
    <property type="match status" value="1"/>
</dbReference>
<sequence length="227" mass="25965">MINDKKILAVISARGGSKGVPRKNIRNLAGKPLIAWTIEAAKESKYIDRLILSSEDEEIIEIAREYSCEVPFKRPSMLSEDTTPGIEPILHALTEIPNYDYVMLLQPTSPLRIVADIDTCIEKIHEHKAKACVSVSEANDSPYWMYEILDHKLEPIISKDTLIPRRQELPSVYSLNGAIYIAEIEWLLNSRTFITNETIAYNMPNKRAKDIDTEEDFVVCEYILRNR</sequence>
<dbReference type="Pfam" id="PF02348">
    <property type="entry name" value="CTP_transf_3"/>
    <property type="match status" value="1"/>
</dbReference>
<keyword evidence="1" id="KW-0808">Transferase</keyword>
<protein>
    <submittedName>
        <fullName evidence="1">Acylneuraminate cytidylyltransferase family protein</fullName>
    </submittedName>
</protein>
<dbReference type="InterPro" id="IPR050793">
    <property type="entry name" value="CMP-NeuNAc_synthase"/>
</dbReference>
<organism evidence="1 2">
    <name type="scientific">Sporosarcina gallistercoris</name>
    <dbReference type="NCBI Taxonomy" id="2762245"/>
    <lineage>
        <taxon>Bacteria</taxon>
        <taxon>Bacillati</taxon>
        <taxon>Bacillota</taxon>
        <taxon>Bacilli</taxon>
        <taxon>Bacillales</taxon>
        <taxon>Caryophanaceae</taxon>
        <taxon>Sporosarcina</taxon>
    </lineage>
</organism>
<keyword evidence="1" id="KW-0548">Nucleotidyltransferase</keyword>
<name>A0ABR8PN50_9BACL</name>
<reference evidence="1 2" key="1">
    <citation type="submission" date="2020-08" db="EMBL/GenBank/DDBJ databases">
        <title>A Genomic Blueprint of the Chicken Gut Microbiome.</title>
        <authorList>
            <person name="Gilroy R."/>
            <person name="Ravi A."/>
            <person name="Getino M."/>
            <person name="Pursley I."/>
            <person name="Horton D.L."/>
            <person name="Alikhan N.-F."/>
            <person name="Baker D."/>
            <person name="Gharbi K."/>
            <person name="Hall N."/>
            <person name="Watson M."/>
            <person name="Adriaenssens E.M."/>
            <person name="Foster-Nyarko E."/>
            <person name="Jarju S."/>
            <person name="Secka A."/>
            <person name="Antonio M."/>
            <person name="Oren A."/>
            <person name="Chaudhuri R."/>
            <person name="La Ragione R.M."/>
            <person name="Hildebrand F."/>
            <person name="Pallen M.J."/>
        </authorList>
    </citation>
    <scope>NUCLEOTIDE SEQUENCE [LARGE SCALE GENOMIC DNA]</scope>
    <source>
        <strain evidence="1 2">Sa3CUA8</strain>
    </source>
</reference>
<dbReference type="InterPro" id="IPR029044">
    <property type="entry name" value="Nucleotide-diphossugar_trans"/>
</dbReference>
<dbReference type="Gene3D" id="3.90.550.10">
    <property type="entry name" value="Spore Coat Polysaccharide Biosynthesis Protein SpsA, Chain A"/>
    <property type="match status" value="1"/>
</dbReference>
<dbReference type="SUPFAM" id="SSF53448">
    <property type="entry name" value="Nucleotide-diphospho-sugar transferases"/>
    <property type="match status" value="1"/>
</dbReference>
<dbReference type="PANTHER" id="PTHR21485">
    <property type="entry name" value="HAD SUPERFAMILY MEMBERS CMAS AND KDSC"/>
    <property type="match status" value="1"/>
</dbReference>